<sequence length="729" mass="80491">MHKVFFVTVLILLCSDLQCLETYPKTLESALELSKDRTNDKTSQHVLLDDGVYTTYGIDATHKQFSLQGSALTEIVMEETGQTKQTIFSGKTTHISLQKLRFAVSDVHYVSIVENESIVLFQDSTLIGTTMIRNCFEVNGGELVLANLNFEFQETNNRIASNIIQFGKFGGYLHVIGTSIERMAISGGTSLFGDKDATKISFTNCKFNQLFVVHSDIPNTDNSIIGQTNIHIEGCTFTDVENALIGCIVNGMNGNGNLQVINSSFKNCINMKYSSDKAQNNDRESVISGDAEYKDVVFEDIISQEFGGAINFISNGKLHIEDCEFKRCISNSGKGGGIYVVGSGEHIIKGSIFQGCISNHTEVAEGGSLYLEGGKNHLSDLQISASKAQVIVSVDGSSSQSISKGGGILIRDWSKESLIKDIIINECQAGSGGAIYIDSVSDRLNVRDSSFMSNLAYSNEGGGAIFVKDTTLIHIKDSSFENNKAMDNIKGSDLQFGNIGIKGEEVNFMQIRKDTIEECYSNSIEPRVCINEYGCQYGWIIDESSLYYEDLSTWAILMIVFIGVGFSILVVVMCCCCCCKLILHSISPNKEKHQSNENKNQQMRSIEEGSMVINPINANQHSNQGNGQPVVIIVQKQSDISNLHQQSNIPVQQQIPPQYQQQQQLQQPYILPQPIQLQQLQHQQPSAPPLPASDTFTPYPILPPQQPSNPQNIDYGYGRQPQLIYHKDD</sequence>
<evidence type="ECO:0000313" key="4">
    <source>
        <dbReference type="EMBL" id="KAA6400924.1"/>
    </source>
</evidence>
<keyword evidence="2" id="KW-0472">Membrane</keyword>
<feature type="region of interest" description="Disordered" evidence="1">
    <location>
        <begin position="678"/>
        <end position="729"/>
    </location>
</feature>
<evidence type="ECO:0000256" key="1">
    <source>
        <dbReference type="SAM" id="MobiDB-lite"/>
    </source>
</evidence>
<accession>A0A5J4X0Y7</accession>
<keyword evidence="3" id="KW-0732">Signal</keyword>
<dbReference type="SUPFAM" id="SSF51126">
    <property type="entry name" value="Pectin lyase-like"/>
    <property type="match status" value="1"/>
</dbReference>
<evidence type="ECO:0008006" key="6">
    <source>
        <dbReference type="Google" id="ProtNLM"/>
    </source>
</evidence>
<gene>
    <name evidence="4" type="ORF">EZS28_003546</name>
</gene>
<proteinExistence type="predicted"/>
<dbReference type="AlphaFoldDB" id="A0A5J4X0Y7"/>
<evidence type="ECO:0000256" key="2">
    <source>
        <dbReference type="SAM" id="Phobius"/>
    </source>
</evidence>
<protein>
    <recommendedName>
        <fullName evidence="6">Right handed beta helix domain-containing protein</fullName>
    </recommendedName>
</protein>
<dbReference type="InterPro" id="IPR011050">
    <property type="entry name" value="Pectin_lyase_fold/virulence"/>
</dbReference>
<organism evidence="4 5">
    <name type="scientific">Streblomastix strix</name>
    <dbReference type="NCBI Taxonomy" id="222440"/>
    <lineage>
        <taxon>Eukaryota</taxon>
        <taxon>Metamonada</taxon>
        <taxon>Preaxostyla</taxon>
        <taxon>Oxymonadida</taxon>
        <taxon>Streblomastigidae</taxon>
        <taxon>Streblomastix</taxon>
    </lineage>
</organism>
<reference evidence="4 5" key="1">
    <citation type="submission" date="2019-03" db="EMBL/GenBank/DDBJ databases">
        <title>Single cell metagenomics reveals metabolic interactions within the superorganism composed of flagellate Streblomastix strix and complex community of Bacteroidetes bacteria on its surface.</title>
        <authorList>
            <person name="Treitli S.C."/>
            <person name="Kolisko M."/>
            <person name="Husnik F."/>
            <person name="Keeling P."/>
            <person name="Hampl V."/>
        </authorList>
    </citation>
    <scope>NUCLEOTIDE SEQUENCE [LARGE SCALE GENOMIC DNA]</scope>
    <source>
        <strain evidence="4">ST1C</strain>
    </source>
</reference>
<dbReference type="Proteomes" id="UP000324800">
    <property type="component" value="Unassembled WGS sequence"/>
</dbReference>
<feature type="signal peptide" evidence="3">
    <location>
        <begin position="1"/>
        <end position="19"/>
    </location>
</feature>
<feature type="chain" id="PRO_5023843522" description="Right handed beta helix domain-containing protein" evidence="3">
    <location>
        <begin position="20"/>
        <end position="729"/>
    </location>
</feature>
<name>A0A5J4X0Y7_9EUKA</name>
<feature type="transmembrane region" description="Helical" evidence="2">
    <location>
        <begin position="554"/>
        <end position="583"/>
    </location>
</feature>
<evidence type="ECO:0000313" key="5">
    <source>
        <dbReference type="Proteomes" id="UP000324800"/>
    </source>
</evidence>
<evidence type="ECO:0000256" key="3">
    <source>
        <dbReference type="SAM" id="SignalP"/>
    </source>
</evidence>
<keyword evidence="2" id="KW-1133">Transmembrane helix</keyword>
<dbReference type="EMBL" id="SNRW01000475">
    <property type="protein sequence ID" value="KAA6400924.1"/>
    <property type="molecule type" value="Genomic_DNA"/>
</dbReference>
<keyword evidence="2" id="KW-0812">Transmembrane</keyword>
<comment type="caution">
    <text evidence="4">The sequence shown here is derived from an EMBL/GenBank/DDBJ whole genome shotgun (WGS) entry which is preliminary data.</text>
</comment>